<dbReference type="GO" id="GO:0005829">
    <property type="term" value="C:cytosol"/>
    <property type="evidence" value="ECO:0007669"/>
    <property type="project" value="TreeGrafter"/>
</dbReference>
<dbReference type="InterPro" id="IPR002616">
    <property type="entry name" value="tRNA_ribo_trans-like"/>
</dbReference>
<keyword evidence="9" id="KW-1185">Reference proteome</keyword>
<dbReference type="NCBIfam" id="TIGR00430">
    <property type="entry name" value="Q_tRNA_tgt"/>
    <property type="match status" value="1"/>
</dbReference>
<dbReference type="Proteomes" id="UP000008983">
    <property type="component" value="Unassembled WGS sequence"/>
</dbReference>
<protein>
    <recommendedName>
        <fullName evidence="6">Queuine tRNA-ribosyltransferase catalytic subunit 1</fullName>
        <ecNumber evidence="6">2.4.2.64</ecNumber>
    </recommendedName>
    <alternativeName>
        <fullName evidence="6">Guanine insertion enzyme</fullName>
    </alternativeName>
    <alternativeName>
        <fullName evidence="6">tRNA-guanine transglycosylase</fullName>
    </alternativeName>
</protein>
<reference evidence="8 9" key="1">
    <citation type="submission" date="2011-07" db="EMBL/GenBank/DDBJ databases">
        <authorList>
            <person name="Coyne R."/>
            <person name="Brami D."/>
            <person name="Johnson J."/>
            <person name="Hostetler J."/>
            <person name="Hannick L."/>
            <person name="Clark T."/>
            <person name="Cassidy-Hanley D."/>
            <person name="Inman J."/>
        </authorList>
    </citation>
    <scope>NUCLEOTIDE SEQUENCE [LARGE SCALE GENOMIC DNA]</scope>
    <source>
        <strain evidence="8 9">G5</strain>
    </source>
</reference>
<feature type="binding site" evidence="6">
    <location>
        <position position="335"/>
    </location>
    <ligand>
        <name>Zn(2+)</name>
        <dbReference type="ChEBI" id="CHEBI:29105"/>
    </ligand>
</feature>
<comment type="cofactor">
    <cofactor evidence="6">
        <name>Zn(2+)</name>
        <dbReference type="ChEBI" id="CHEBI:29105"/>
    </cofactor>
</comment>
<dbReference type="PANTHER" id="PTHR43530">
    <property type="entry name" value="QUEUINE TRNA-RIBOSYLTRANSFERASE CATALYTIC SUBUNIT 1"/>
    <property type="match status" value="1"/>
</dbReference>
<feature type="binding site" evidence="6">
    <location>
        <position position="218"/>
    </location>
    <ligand>
        <name>substrate</name>
    </ligand>
</feature>
<comment type="similarity">
    <text evidence="6">Belongs to the queuine tRNA-ribosyltransferase family.</text>
</comment>
<evidence type="ECO:0000256" key="2">
    <source>
        <dbReference type="ARBA" id="ARBA00022679"/>
    </source>
</evidence>
<dbReference type="FunCoup" id="G0QY07">
    <property type="interactions" value="161"/>
</dbReference>
<dbReference type="InParanoid" id="G0QY07"/>
<evidence type="ECO:0000256" key="3">
    <source>
        <dbReference type="ARBA" id="ARBA00022694"/>
    </source>
</evidence>
<keyword evidence="1 6" id="KW-0328">Glycosyltransferase</keyword>
<keyword evidence="3 6" id="KW-0819">tRNA processing</keyword>
<evidence type="ECO:0000259" key="7">
    <source>
        <dbReference type="Pfam" id="PF01702"/>
    </source>
</evidence>
<dbReference type="NCBIfam" id="TIGR00449">
    <property type="entry name" value="tgt_general"/>
    <property type="match status" value="1"/>
</dbReference>
<comment type="function">
    <text evidence="6">Catalytic subunit of the queuine tRNA-ribosyltransferase (TGT) that catalyzes the base-exchange of a guanine (G) residue with queuine (Q) at position 34 (anticodon wobble position) in tRNAs with GU(N) anticodons (tRNA-Asp, -Asn, -His and -Tyr), resulting in the hypermodified nucleoside queuosine (7-(((4,5-cis-dihydroxy-2-cyclopenten-1-yl)amino)methyl)-7-deazaguanosine). Catalysis occurs through a double-displacement mechanism. The nucleophile active site attacks the C1' of nucleotide 34 to detach the guanine base from the RNA, forming a covalent enzyme-RNA intermediate. The proton acceptor active site deprotonates the incoming queuine, allowing a nucleophilic attack on the C1' of the ribose to form the product.</text>
</comment>
<dbReference type="GO" id="GO:0046872">
    <property type="term" value="F:metal ion binding"/>
    <property type="evidence" value="ECO:0007669"/>
    <property type="project" value="UniProtKB-KW"/>
</dbReference>
<gene>
    <name evidence="8" type="ORF">IMG5_146400</name>
</gene>
<dbReference type="EMBL" id="GL984094">
    <property type="protein sequence ID" value="EGR29898.1"/>
    <property type="molecule type" value="Genomic_DNA"/>
</dbReference>
<evidence type="ECO:0000313" key="9">
    <source>
        <dbReference type="Proteomes" id="UP000008983"/>
    </source>
</evidence>
<dbReference type="Pfam" id="PF01702">
    <property type="entry name" value="TGT"/>
    <property type="match status" value="1"/>
</dbReference>
<accession>G0QY07</accession>
<comment type="subunit">
    <text evidence="6">Heterodimer of a catalytic subunit and an accessory subunit.</text>
</comment>
<evidence type="ECO:0000256" key="6">
    <source>
        <dbReference type="HAMAP-Rule" id="MF_03218"/>
    </source>
</evidence>
<dbReference type="HAMAP" id="MF_00168">
    <property type="entry name" value="Q_tRNA_Tgt"/>
    <property type="match status" value="1"/>
</dbReference>
<sequence>MQNFFKVQKSYKKARLSTLNLRHGEVQTPVFMPVGTKGTIKGLTSQEIENLDYKLILANTYHLAFQPGASQIEKYKGIHNFMNYSFNILTDSGGYQMVSLEKLCQITEQGANFQSHTLPSETIILTPEKSIYIQNQINSDIMMVLDDVVSPVNTTEDRIKEACERTIRWVDRNIQEKKLRNSNQAMYAIIQGGIDKNLRLQCIQQLKDKDVQGFAIGGLSGGENKEKFWETVDFCTDHLPKDKPVYLMGVGYPEDLIVCAALGVDQFDCVFPTRTARYGMAFSRFGPLKIKNKEFKYDFRPIDQNCLCQACQQYTRAYLNQISKQEVFCSLLSQHNLFFLQKLMNQIRKAIDEQKLEEFMQLFLINYFQNGQKIPNWIKNALGKYKLINL</sequence>
<comment type="catalytic activity">
    <reaction evidence="6">
        <text>guanosine(34) in tRNA + queuine = queuosine(34) in tRNA + guanine</text>
        <dbReference type="Rhea" id="RHEA:16633"/>
        <dbReference type="Rhea" id="RHEA-COMP:10341"/>
        <dbReference type="Rhea" id="RHEA-COMP:18571"/>
        <dbReference type="ChEBI" id="CHEBI:16235"/>
        <dbReference type="ChEBI" id="CHEBI:17433"/>
        <dbReference type="ChEBI" id="CHEBI:74269"/>
        <dbReference type="ChEBI" id="CHEBI:194431"/>
        <dbReference type="EC" id="2.4.2.64"/>
    </reaction>
</comment>
<evidence type="ECO:0000256" key="1">
    <source>
        <dbReference type="ARBA" id="ARBA00022676"/>
    </source>
</evidence>
<evidence type="ECO:0000256" key="4">
    <source>
        <dbReference type="ARBA" id="ARBA00022723"/>
    </source>
</evidence>
<feature type="binding site" evidence="6">
    <location>
        <begin position="91"/>
        <end position="95"/>
    </location>
    <ligand>
        <name>substrate</name>
    </ligand>
</feature>
<feature type="region of interest" description="RNA binding; important for wobble base 34 recognition" evidence="6">
    <location>
        <begin position="273"/>
        <end position="277"/>
    </location>
</feature>
<feature type="binding site" evidence="6">
    <location>
        <position position="146"/>
    </location>
    <ligand>
        <name>substrate</name>
    </ligand>
</feature>
<organism evidence="8 9">
    <name type="scientific">Ichthyophthirius multifiliis</name>
    <name type="common">White spot disease agent</name>
    <name type="synonym">Ich</name>
    <dbReference type="NCBI Taxonomy" id="5932"/>
    <lineage>
        <taxon>Eukaryota</taxon>
        <taxon>Sar</taxon>
        <taxon>Alveolata</taxon>
        <taxon>Ciliophora</taxon>
        <taxon>Intramacronucleata</taxon>
        <taxon>Oligohymenophorea</taxon>
        <taxon>Hymenostomatida</taxon>
        <taxon>Ophryoglenina</taxon>
        <taxon>Ichthyophthirius</taxon>
    </lineage>
</organism>
<dbReference type="RefSeq" id="XP_004031134.1">
    <property type="nucleotide sequence ID" value="XM_004031086.1"/>
</dbReference>
<keyword evidence="5 6" id="KW-0862">Zinc</keyword>
<dbReference type="GO" id="GO:0006400">
    <property type="term" value="P:tRNA modification"/>
    <property type="evidence" value="ECO:0007669"/>
    <property type="project" value="InterPro"/>
</dbReference>
<dbReference type="Gene3D" id="3.20.20.105">
    <property type="entry name" value="Queuine tRNA-ribosyltransferase-like"/>
    <property type="match status" value="1"/>
</dbReference>
<dbReference type="OrthoDB" id="10249838at2759"/>
<feature type="binding site" evidence="6">
    <location>
        <position position="306"/>
    </location>
    <ligand>
        <name>Zn(2+)</name>
        <dbReference type="ChEBI" id="CHEBI:29105"/>
    </ligand>
</feature>
<dbReference type="EC" id="2.4.2.64" evidence="6"/>
<dbReference type="GO" id="GO:0008479">
    <property type="term" value="F:tRNA-guanosine(34) queuine transglycosylase activity"/>
    <property type="evidence" value="ECO:0007669"/>
    <property type="project" value="UniProtKB-UniRule"/>
</dbReference>
<feature type="domain" description="tRNA-guanine(15) transglycosylase-like" evidence="7">
    <location>
        <begin position="13"/>
        <end position="367"/>
    </location>
</feature>
<name>G0QY07_ICHMU</name>
<feature type="binding site" evidence="6">
    <location>
        <position position="191"/>
    </location>
    <ligand>
        <name>substrate</name>
    </ligand>
</feature>
<dbReference type="PANTHER" id="PTHR43530:SF1">
    <property type="entry name" value="QUEUINE TRNA-RIBOSYLTRANSFERASE CATALYTIC SUBUNIT 1"/>
    <property type="match status" value="1"/>
</dbReference>
<proteinExistence type="inferred from homology"/>
<comment type="subcellular location">
    <subcellularLocation>
        <location evidence="6">Cytoplasm</location>
    </subcellularLocation>
</comment>
<feature type="binding site" evidence="6">
    <location>
        <position position="308"/>
    </location>
    <ligand>
        <name>Zn(2+)</name>
        <dbReference type="ChEBI" id="CHEBI:29105"/>
    </ligand>
</feature>
<keyword evidence="6" id="KW-0963">Cytoplasm</keyword>
<dbReference type="eggNOG" id="KOG3908">
    <property type="taxonomic scope" value="Eukaryota"/>
</dbReference>
<feature type="active site" description="Proton acceptor" evidence="6">
    <location>
        <position position="91"/>
    </location>
</feature>
<keyword evidence="2 6" id="KW-0808">Transferase</keyword>
<evidence type="ECO:0000256" key="5">
    <source>
        <dbReference type="ARBA" id="ARBA00022833"/>
    </source>
</evidence>
<dbReference type="AlphaFoldDB" id="G0QY07"/>
<feature type="binding site" evidence="6">
    <location>
        <position position="311"/>
    </location>
    <ligand>
        <name>Zn(2+)</name>
        <dbReference type="ChEBI" id="CHEBI:29105"/>
    </ligand>
</feature>
<feature type="region of interest" description="RNA binding" evidence="6">
    <location>
        <begin position="249"/>
        <end position="255"/>
    </location>
</feature>
<dbReference type="InterPro" id="IPR004803">
    <property type="entry name" value="TGT"/>
</dbReference>
<dbReference type="OMA" id="CTRFSIN"/>
<dbReference type="GeneID" id="14906009"/>
<dbReference type="SUPFAM" id="SSF51713">
    <property type="entry name" value="tRNA-guanine transglycosylase"/>
    <property type="match status" value="1"/>
</dbReference>
<dbReference type="STRING" id="857967.G0QY07"/>
<evidence type="ECO:0000313" key="8">
    <source>
        <dbReference type="EMBL" id="EGR29898.1"/>
    </source>
</evidence>
<keyword evidence="4 6" id="KW-0479">Metal-binding</keyword>
<feature type="active site" description="Nucleophile" evidence="6">
    <location>
        <position position="268"/>
    </location>
</feature>
<dbReference type="InterPro" id="IPR036511">
    <property type="entry name" value="TGT-like_sf"/>
</dbReference>